<organism evidence="3 4">
    <name type="scientific">Angustibacter luteus</name>
    <dbReference type="NCBI Taxonomy" id="658456"/>
    <lineage>
        <taxon>Bacteria</taxon>
        <taxon>Bacillati</taxon>
        <taxon>Actinomycetota</taxon>
        <taxon>Actinomycetes</taxon>
        <taxon>Kineosporiales</taxon>
        <taxon>Kineosporiaceae</taxon>
    </lineage>
</organism>
<feature type="region of interest" description="Disordered" evidence="1">
    <location>
        <begin position="1"/>
        <end position="24"/>
    </location>
</feature>
<dbReference type="Gene3D" id="1.25.40.10">
    <property type="entry name" value="Tetratricopeptide repeat domain"/>
    <property type="match status" value="2"/>
</dbReference>
<evidence type="ECO:0000256" key="1">
    <source>
        <dbReference type="SAM" id="MobiDB-lite"/>
    </source>
</evidence>
<gene>
    <name evidence="3" type="ORF">ACFQDO_02985</name>
</gene>
<dbReference type="Proteomes" id="UP001596189">
    <property type="component" value="Unassembled WGS sequence"/>
</dbReference>
<dbReference type="RefSeq" id="WP_345716948.1">
    <property type="nucleotide sequence ID" value="NZ_BAABFP010000005.1"/>
</dbReference>
<dbReference type="InterPro" id="IPR024983">
    <property type="entry name" value="CHAT_dom"/>
</dbReference>
<accession>A0ABW1JB82</accession>
<proteinExistence type="predicted"/>
<feature type="domain" description="CHAT" evidence="2">
    <location>
        <begin position="658"/>
        <end position="896"/>
    </location>
</feature>
<evidence type="ECO:0000313" key="3">
    <source>
        <dbReference type="EMBL" id="MFC6006085.1"/>
    </source>
</evidence>
<dbReference type="Pfam" id="PF12770">
    <property type="entry name" value="CHAT"/>
    <property type="match status" value="1"/>
</dbReference>
<comment type="caution">
    <text evidence="3">The sequence shown here is derived from an EMBL/GenBank/DDBJ whole genome shotgun (WGS) entry which is preliminary data.</text>
</comment>
<dbReference type="PANTHER" id="PTHR10098">
    <property type="entry name" value="RAPSYN-RELATED"/>
    <property type="match status" value="1"/>
</dbReference>
<dbReference type="PANTHER" id="PTHR10098:SF108">
    <property type="entry name" value="TETRATRICOPEPTIDE REPEAT PROTEIN 28"/>
    <property type="match status" value="1"/>
</dbReference>
<dbReference type="SUPFAM" id="SSF48452">
    <property type="entry name" value="TPR-like"/>
    <property type="match status" value="2"/>
</dbReference>
<protein>
    <submittedName>
        <fullName evidence="3">CHAT domain-containing protein</fullName>
    </submittedName>
</protein>
<reference evidence="4" key="1">
    <citation type="journal article" date="2019" name="Int. J. Syst. Evol. Microbiol.">
        <title>The Global Catalogue of Microorganisms (GCM) 10K type strain sequencing project: providing services to taxonomists for standard genome sequencing and annotation.</title>
        <authorList>
            <consortium name="The Broad Institute Genomics Platform"/>
            <consortium name="The Broad Institute Genome Sequencing Center for Infectious Disease"/>
            <person name="Wu L."/>
            <person name="Ma J."/>
        </authorList>
    </citation>
    <scope>NUCLEOTIDE SEQUENCE [LARGE SCALE GENOMIC DNA]</scope>
    <source>
        <strain evidence="4">KACC 14249</strain>
    </source>
</reference>
<evidence type="ECO:0000259" key="2">
    <source>
        <dbReference type="Pfam" id="PF12770"/>
    </source>
</evidence>
<name>A0ABW1JB82_9ACTN</name>
<evidence type="ECO:0000313" key="4">
    <source>
        <dbReference type="Proteomes" id="UP001596189"/>
    </source>
</evidence>
<dbReference type="EMBL" id="JBHSRD010000002">
    <property type="protein sequence ID" value="MFC6006085.1"/>
    <property type="molecule type" value="Genomic_DNA"/>
</dbReference>
<keyword evidence="4" id="KW-1185">Reference proteome</keyword>
<dbReference type="InterPro" id="IPR011990">
    <property type="entry name" value="TPR-like_helical_dom_sf"/>
</dbReference>
<sequence length="915" mass="95705">MTQTEPAPTMTVPKQAVAPSRPGTDLPVVVSDAARLAAEAMELVGTDPSAAIARAERALAVARGRPDAAARTLAWRALGLGARAKGDLATAEDALLRAVRSATQAGDLQSAAEARMTRSFVLLDLGKTSQALRQSATAADVLQGVAQARLQAQRALILQRCGRFGDALDIYDDAVPVLQKARDDVWESRARCNRGILHAFQGELSAAEVDLVRARDLHLAGGREMDAAAITWNLGCLARERGDVVLALERFDEADPICDRHGYIVGLRLLDRASLMLSCGVVGEARELAERAHVALAQAQLGADLMECEALLARITLLDHDAASSADYARSARELAGKQRRAGWVLQARLLELLALEDDGGDTGLVRRARGLVTALDDARWADAAIEARLAAARMASAAGRHDVAGDLLAEASAASGGASSVTRIRYWHAAALLRQRRGDVQGAASAVRAGMTVLSRHRAGLGASDLQAHVPAIAQDLARVGIRVALESGSADRLLREVERWRGQDLRSRPVRPPRDPELSLAIERLRRASTEAQEAAVGASGDRAAAATLAARERDVVRLSRRTEPGAWSPPLPPAAAVELAAGLAGRGFVEYVVSDGGLHALTVAGSGAARVRVFDLGLVSDVEDGLEHLQFALARLATGRGSQASLAAALAGAKAAASHLDDVLVEPVRAALQLGSPQDVPGLVIAPTEALHAVPWGLLPSLTDIPVHLVRSGTAWLAARANRSMRAPKSVDRPEVFVTGPGVTLAPTLPEHRARYATVEFGDAATVARTLELLDGASVAHIAAHGTFRSDNPLLSSLRLADGDLTVYDLEGLARPPELVVLAACHSAAAAVLPGNQLLGVAHALLTMGSAGVIATTLPTPDQETAVLMDALHRNLAAGLDAGAALLAARRTLDLDSPAGYATTAGFDLYGC</sequence>